<dbReference type="InterPro" id="IPR045351">
    <property type="entry name" value="DUF6531"/>
</dbReference>
<evidence type="ECO:0000313" key="4">
    <source>
        <dbReference type="EMBL" id="RVU86844.1"/>
    </source>
</evidence>
<dbReference type="EMBL" id="RWGX01000006">
    <property type="protein sequence ID" value="RVU86844.1"/>
    <property type="molecule type" value="Genomic_DNA"/>
</dbReference>
<dbReference type="Pfam" id="PF25023">
    <property type="entry name" value="TEN_YD-shell"/>
    <property type="match status" value="1"/>
</dbReference>
<gene>
    <name evidence="4" type="ORF">EJB19_14935</name>
</gene>
<feature type="domain" description="Teneurin-like YD-shell" evidence="3">
    <location>
        <begin position="1104"/>
        <end position="1289"/>
    </location>
</feature>
<dbReference type="PANTHER" id="PTHR32305:SF15">
    <property type="entry name" value="PROTEIN RHSA-RELATED"/>
    <property type="match status" value="1"/>
</dbReference>
<dbReference type="NCBIfam" id="TIGR01643">
    <property type="entry name" value="YD_repeat_2x"/>
    <property type="match status" value="2"/>
</dbReference>
<evidence type="ECO:0000259" key="3">
    <source>
        <dbReference type="Pfam" id="PF25023"/>
    </source>
</evidence>
<dbReference type="NCBIfam" id="TIGR03696">
    <property type="entry name" value="Rhs_assc_core"/>
    <property type="match status" value="1"/>
</dbReference>
<dbReference type="Gene3D" id="2.180.10.10">
    <property type="entry name" value="RHS repeat-associated core"/>
    <property type="match status" value="2"/>
</dbReference>
<dbReference type="PANTHER" id="PTHR32305">
    <property type="match status" value="1"/>
</dbReference>
<comment type="caution">
    <text evidence="4">The sequence shown here is derived from an EMBL/GenBank/DDBJ whole genome shotgun (WGS) entry which is preliminary data.</text>
</comment>
<organism evidence="4">
    <name type="scientific">Flavobacterium columnare</name>
    <dbReference type="NCBI Taxonomy" id="996"/>
    <lineage>
        <taxon>Bacteria</taxon>
        <taxon>Pseudomonadati</taxon>
        <taxon>Bacteroidota</taxon>
        <taxon>Flavobacteriia</taxon>
        <taxon>Flavobacteriales</taxon>
        <taxon>Flavobacteriaceae</taxon>
        <taxon>Flavobacterium</taxon>
    </lineage>
</organism>
<name>A0AA94JQD8_9FLAO</name>
<evidence type="ECO:0000259" key="2">
    <source>
        <dbReference type="Pfam" id="PF20148"/>
    </source>
</evidence>
<dbReference type="InterPro" id="IPR006530">
    <property type="entry name" value="YD"/>
</dbReference>
<evidence type="ECO:0000256" key="1">
    <source>
        <dbReference type="ARBA" id="ARBA00022737"/>
    </source>
</evidence>
<dbReference type="InterPro" id="IPR056823">
    <property type="entry name" value="TEN-like_YD-shell"/>
</dbReference>
<feature type="domain" description="DUF6531" evidence="2">
    <location>
        <begin position="214"/>
        <end position="287"/>
    </location>
</feature>
<keyword evidence="1" id="KW-0677">Repeat</keyword>
<reference evidence="4" key="1">
    <citation type="submission" date="2018-12" db="EMBL/GenBank/DDBJ databases">
        <title>Draft genome sequence of Flaovobacterium columnare BGFS27 isolated from channel catfish in Alabama.</title>
        <authorList>
            <person name="Cai W."/>
            <person name="Arias C."/>
        </authorList>
    </citation>
    <scope>NUCLEOTIDE SEQUENCE [LARGE SCALE GENOMIC DNA]</scope>
    <source>
        <strain evidence="4">BGFS27</strain>
    </source>
</reference>
<dbReference type="Pfam" id="PF05593">
    <property type="entry name" value="RHS_repeat"/>
    <property type="match status" value="1"/>
</dbReference>
<sequence>MLLASNHFTPVLGVDIHFTLMGNPFHPYIGIVIDPFDYIPHIGSSVHVNGIKRANSTTQGVIIPLFHFSLFGGLFLKATPPAPIRMGESMNFFGSQNVYTENARFTPKGFFVMTCNDIGIPLSLAPGKSWKSLVPSLFMPLAGSLPISFGNPVNVGPPYVPDTKSMLTNLAQSMGFGYLLKYGGKLVKKGISKLNNKFLKPGKLKDFLCKYGFEPINLINGAVFYEGTDFEIPSPQPIKWERQWYSDSAFKGWLGHGVHCNYDRCVEIDHELDVVGLRMEDGRMAVFSPLAIEEQIYLRDEKITVTRYSNHYQAFDHTSFTTYIFDHYNGYNQYRMTQIIDKAGLTTRLYLNGDHLLMIEDCAGRKIKAYTNSIGLITQLSLIHQKGEDLLISYSYDQDHNMIRITDALQKSTHIKYQNHLMIEKTDRNGQTFYWEYDGTKTGAKCTHTWGDGGWQEGWIEYFPEKGYNLVRDANQAVTTYYYEPNQLVTQVTDPLGNSHFTEYTEYMEIYRQIDPEGHMTGYTYDEFGNKTSIVYPDASVAQYIYDKEQRLSIVIDPEGNQTTYTYKKNQKYLLNSIIEPDNGITQLDYNPKGLISEISKEGNRSKLEYDAQHNLISFTDHEGNATLWDYNYRGEVISAQSPGSNPQTFGYDILGRITSIKGADHNVTTLVYNAYDEVIEAQDQHHTIKFDYTPLGSLKMREENKTKVFFDYDKMEQLVSITNEHNEKYRFTRNKAGHITQEEGFDALTRRYQRNANGWVVRTQRPENRWSEYQYDALGRIVRAHHNDGTWESFAYNKLGQLLHAKNQDVSILLERDKMGRVIKETQTSDFKGDQGFTIISEYDRNGNRIKMTSSLGAQVQNTYNQKGLLEKITAQTTALKEAQKQAWETQLKHNALGQEIERSITGGLTLSMQYDAAGRPIAQKVHRGHKDTYHRTYTWNANHRLQQTINALTGGQVQYVYDRFGNLASAQYEDGSYDYKLPDEVGNLYKTKEQKDRVYGKGGKLLKDLDWHYLYDAEGNLRLKSKRNVAQAQIQKRQEEKEKEKPARFSFFIEEISDTKPKRGELAYYLQTDRIYTKEEKQEYTRLKEKQELEERNNQQWQRGDWEYNWYGNGMLKSVKKPDGTLVTMEYDALGRRIKKICNEKTNRYLWDGNVLLHEWDYQKGEEHETSVNNLGEVFLSQKEKVNNLVTWVYDRNNYNPSAKILGEEVYSIINDYLGTPVQVYNSTGKLIWERELDIYGKTRKIEGDQNLIPFLYQGQYYDHDIELAYNRFRYYNPETGTYIRQDPIGLLGNNPTFYAYVHDSNSWVDPFGLSPSPISGFKSFGQLNQFGAQIQATLARGGFKGSDIFMQGSSVTGRSFSTGVPFDVGRISDFDVAIVNPDLLAKTQSLGLGKTGYPHSMPLDADAMRKLGFGDLADNLSNRFGRDVNFRVFDSEASVRAKGKSYKIKCG</sequence>
<proteinExistence type="predicted"/>
<dbReference type="InterPro" id="IPR050708">
    <property type="entry name" value="T6SS_VgrG/RHS"/>
</dbReference>
<dbReference type="InterPro" id="IPR031325">
    <property type="entry name" value="RHS_repeat"/>
</dbReference>
<dbReference type="Pfam" id="PF20148">
    <property type="entry name" value="DUF6531"/>
    <property type="match status" value="1"/>
</dbReference>
<dbReference type="InterPro" id="IPR022385">
    <property type="entry name" value="Rhs_assc_core"/>
</dbReference>
<protein>
    <submittedName>
        <fullName evidence="4">Type IV secretion protein Rhs</fullName>
    </submittedName>
</protein>
<accession>A0AA94JQD8</accession>
<dbReference type="RefSeq" id="WP_127822485.1">
    <property type="nucleotide sequence ID" value="NZ_RWGX02000013.1"/>
</dbReference>